<sequence>MVDAHTLETLAESNHADWPQSRSPPLSVQCVSGDDGIARAPCFNEPLKGEYRK</sequence>
<feature type="region of interest" description="Disordered" evidence="1">
    <location>
        <begin position="1"/>
        <end position="29"/>
    </location>
</feature>
<organism evidence="3">
    <name type="scientific">Coccidioides posadasii (strain RMSCC 757 / Silveira)</name>
    <name type="common">Valley fever fungus</name>
    <dbReference type="NCBI Taxonomy" id="443226"/>
    <lineage>
        <taxon>Eukaryota</taxon>
        <taxon>Fungi</taxon>
        <taxon>Dikarya</taxon>
        <taxon>Ascomycota</taxon>
        <taxon>Pezizomycotina</taxon>
        <taxon>Eurotiomycetes</taxon>
        <taxon>Eurotiomycetidae</taxon>
        <taxon>Onygenales</taxon>
        <taxon>Onygenaceae</taxon>
        <taxon>Coccidioides</taxon>
    </lineage>
</organism>
<dbReference type="HOGENOM" id="CLU_3068530_0_0_1"/>
<accession>E9DD62</accession>
<reference evidence="3" key="2">
    <citation type="submission" date="2010-03" db="EMBL/GenBank/DDBJ databases">
        <title>The genome sequence of Coccidioides posadasii strain Silveira.</title>
        <authorList>
            <consortium name="The Broad Institute Genome Sequencing Center for Infectious Disease"/>
            <person name="Neafsey D."/>
            <person name="Orbach M."/>
            <person name="Henn M.R."/>
            <person name="Cole G.T."/>
            <person name="Galgiani J."/>
            <person name="Gardner M.J."/>
            <person name="Kirkland T.N."/>
            <person name="Taylor J.W."/>
            <person name="Young S.K."/>
            <person name="Zeng Q."/>
            <person name="Koehrsen M."/>
            <person name="Alvarado L."/>
            <person name="Berlin A."/>
            <person name="Borenstein D."/>
            <person name="Chapman S.B."/>
            <person name="Chen Z."/>
            <person name="Engels R."/>
            <person name="Freedman E."/>
            <person name="Gellesch M."/>
            <person name="Goldberg J."/>
            <person name="Griggs A."/>
            <person name="Gujja S."/>
            <person name="Heilman E."/>
            <person name="Heiman D."/>
            <person name="Howarth C."/>
            <person name="Jen D."/>
            <person name="Larson L."/>
            <person name="Mehta T."/>
            <person name="Neiman D."/>
            <person name="Park D."/>
            <person name="Pearson M."/>
            <person name="Richards J."/>
            <person name="Roberts A."/>
            <person name="Saif S."/>
            <person name="Shea T."/>
            <person name="Shenoy N."/>
            <person name="Sisk P."/>
            <person name="Stolte C."/>
            <person name="Sykes S."/>
            <person name="Walk T."/>
            <person name="White J."/>
            <person name="Yandava C."/>
            <person name="Haas B."/>
            <person name="Nusbaum C."/>
            <person name="Birren B."/>
        </authorList>
    </citation>
    <scope>NUCLEOTIDE SEQUENCE [LARGE SCALE GENOMIC DNA]</scope>
    <source>
        <strain evidence="3">RMSCC 757 / Silveira</strain>
    </source>
</reference>
<feature type="compositionally biased region" description="Polar residues" evidence="1">
    <location>
        <begin position="20"/>
        <end position="29"/>
    </location>
</feature>
<reference evidence="3" key="1">
    <citation type="journal article" date="2010" name="Genome Res.">
        <title>Population genomic sequencing of Coccidioides fungi reveals recent hybridization and transposon control.</title>
        <authorList>
            <person name="Neafsey D.E."/>
            <person name="Barker B.M."/>
            <person name="Sharpton T.J."/>
            <person name="Stajich J.E."/>
            <person name="Park D.J."/>
            <person name="Whiston E."/>
            <person name="Hung C.-Y."/>
            <person name="McMahan C."/>
            <person name="White J."/>
            <person name="Sykes S."/>
            <person name="Heiman D."/>
            <person name="Young S."/>
            <person name="Zeng Q."/>
            <person name="Abouelleil A."/>
            <person name="Aftuck L."/>
            <person name="Bessette D."/>
            <person name="Brown A."/>
            <person name="FitzGerald M."/>
            <person name="Lui A."/>
            <person name="Macdonald J.P."/>
            <person name="Priest M."/>
            <person name="Orbach M.J."/>
            <person name="Galgiani J.N."/>
            <person name="Kirkland T.N."/>
            <person name="Cole G.T."/>
            <person name="Birren B.W."/>
            <person name="Henn M.R."/>
            <person name="Taylor J.W."/>
            <person name="Rounsley S.D."/>
        </authorList>
    </citation>
    <scope>NUCLEOTIDE SEQUENCE [LARGE SCALE GENOMIC DNA]</scope>
    <source>
        <strain evidence="3">RMSCC 757 / Silveira</strain>
    </source>
</reference>
<dbReference type="EMBL" id="GL636500">
    <property type="protein sequence ID" value="EFW15587.1"/>
    <property type="molecule type" value="Genomic_DNA"/>
</dbReference>
<keyword evidence="3" id="KW-1185">Reference proteome</keyword>
<evidence type="ECO:0000313" key="2">
    <source>
        <dbReference type="EMBL" id="EFW15587.1"/>
    </source>
</evidence>
<protein>
    <submittedName>
        <fullName evidence="2">Predicted protein</fullName>
    </submittedName>
</protein>
<proteinExistence type="predicted"/>
<dbReference type="VEuPathDB" id="FungiDB:CPSG_08024"/>
<name>E9DD62_COCPS</name>
<dbReference type="AlphaFoldDB" id="E9DD62"/>
<evidence type="ECO:0000256" key="1">
    <source>
        <dbReference type="SAM" id="MobiDB-lite"/>
    </source>
</evidence>
<evidence type="ECO:0000313" key="3">
    <source>
        <dbReference type="Proteomes" id="UP000002497"/>
    </source>
</evidence>
<dbReference type="Proteomes" id="UP000002497">
    <property type="component" value="Unassembled WGS sequence"/>
</dbReference>
<gene>
    <name evidence="2" type="ORF">CPSG_08024</name>
</gene>